<keyword evidence="3" id="KW-1185">Reference proteome</keyword>
<evidence type="ECO:0008006" key="4">
    <source>
        <dbReference type="Google" id="ProtNLM"/>
    </source>
</evidence>
<sequence length="435" mass="46690">MDFSAGPIRPHSDRSPLGPLDSKALPGLFSTSADEALSSAQGLSESVDLLAASIGGQSLSSDRITAHSPRQPSSPQSLGPSNGSPKPLSPSGRSPPSGEGAGSWRPGGPPLASPLPDEAWRAPPLSDALRGSGPVPTPPVTFFFPGYPPFGTSQFSPLHHLAPVDFLQEPIDSITPVPDALAVNQSRLDGALVVHVLSARLPFQRLLSSLRRQWFWFGPCELISSTPTSLIYLFPTAECRDAVVRAGPWFVGHKFIGMDRWCPFPGGLFSVVWVRLPHLPLLFWDRVHIARLASIIGEPLWLDESTAAWGSSSFVRFAVRLSITSPLRTGVAVVGPTGRFFQAFVYEGLAIFCPHCCSVDHSVDSCSLAREAFAATGPTQSPPGPNYSRVQPVRPVTPQRPPVGFVSVLPTSPPNRLRRRIDRFGGDFVPSPDID</sequence>
<evidence type="ECO:0000256" key="1">
    <source>
        <dbReference type="SAM" id="MobiDB-lite"/>
    </source>
</evidence>
<dbReference type="InterPro" id="IPR040256">
    <property type="entry name" value="At4g02000-like"/>
</dbReference>
<evidence type="ECO:0000313" key="3">
    <source>
        <dbReference type="Proteomes" id="UP001552299"/>
    </source>
</evidence>
<organism evidence="2 3">
    <name type="scientific">Dendrobium thyrsiflorum</name>
    <name type="common">Pinecone-like raceme dendrobium</name>
    <name type="synonym">Orchid</name>
    <dbReference type="NCBI Taxonomy" id="117978"/>
    <lineage>
        <taxon>Eukaryota</taxon>
        <taxon>Viridiplantae</taxon>
        <taxon>Streptophyta</taxon>
        <taxon>Embryophyta</taxon>
        <taxon>Tracheophyta</taxon>
        <taxon>Spermatophyta</taxon>
        <taxon>Magnoliopsida</taxon>
        <taxon>Liliopsida</taxon>
        <taxon>Asparagales</taxon>
        <taxon>Orchidaceae</taxon>
        <taxon>Epidendroideae</taxon>
        <taxon>Malaxideae</taxon>
        <taxon>Dendrobiinae</taxon>
        <taxon>Dendrobium</taxon>
    </lineage>
</organism>
<accession>A0ABD0V4R2</accession>
<reference evidence="2 3" key="1">
    <citation type="journal article" date="2024" name="Plant Biotechnol. J.">
        <title>Dendrobium thyrsiflorum genome and its molecular insights into genes involved in important horticultural traits.</title>
        <authorList>
            <person name="Chen B."/>
            <person name="Wang J.Y."/>
            <person name="Zheng P.J."/>
            <person name="Li K.L."/>
            <person name="Liang Y.M."/>
            <person name="Chen X.F."/>
            <person name="Zhang C."/>
            <person name="Zhao X."/>
            <person name="He X."/>
            <person name="Zhang G.Q."/>
            <person name="Liu Z.J."/>
            <person name="Xu Q."/>
        </authorList>
    </citation>
    <scope>NUCLEOTIDE SEQUENCE [LARGE SCALE GENOMIC DNA]</scope>
    <source>
        <strain evidence="2">GZMU011</strain>
    </source>
</reference>
<feature type="compositionally biased region" description="Low complexity" evidence="1">
    <location>
        <begin position="83"/>
        <end position="98"/>
    </location>
</feature>
<feature type="region of interest" description="Disordered" evidence="1">
    <location>
        <begin position="60"/>
        <end position="132"/>
    </location>
</feature>
<dbReference type="PANTHER" id="PTHR31286:SF180">
    <property type="entry name" value="OS10G0362600 PROTEIN"/>
    <property type="match status" value="1"/>
</dbReference>
<protein>
    <recommendedName>
        <fullName evidence="4">DUF4283 domain-containing protein</fullName>
    </recommendedName>
</protein>
<dbReference type="AlphaFoldDB" id="A0ABD0V4R2"/>
<feature type="compositionally biased region" description="Polar residues" evidence="1">
    <location>
        <begin position="60"/>
        <end position="82"/>
    </location>
</feature>
<dbReference type="PANTHER" id="PTHR31286">
    <property type="entry name" value="GLYCINE-RICH CELL WALL STRUCTURAL PROTEIN 1.8-LIKE"/>
    <property type="match status" value="1"/>
</dbReference>
<dbReference type="EMBL" id="JANQDX010000008">
    <property type="protein sequence ID" value="KAL0919920.1"/>
    <property type="molecule type" value="Genomic_DNA"/>
</dbReference>
<comment type="caution">
    <text evidence="2">The sequence shown here is derived from an EMBL/GenBank/DDBJ whole genome shotgun (WGS) entry which is preliminary data.</text>
</comment>
<feature type="region of interest" description="Disordered" evidence="1">
    <location>
        <begin position="1"/>
        <end position="27"/>
    </location>
</feature>
<gene>
    <name evidence="2" type="ORF">M5K25_009010</name>
</gene>
<evidence type="ECO:0000313" key="2">
    <source>
        <dbReference type="EMBL" id="KAL0919920.1"/>
    </source>
</evidence>
<name>A0ABD0V4R2_DENTH</name>
<proteinExistence type="predicted"/>
<dbReference type="Proteomes" id="UP001552299">
    <property type="component" value="Unassembled WGS sequence"/>
</dbReference>